<dbReference type="GO" id="GO:0016787">
    <property type="term" value="F:hydrolase activity"/>
    <property type="evidence" value="ECO:0007669"/>
    <property type="project" value="UniProtKB-KW"/>
</dbReference>
<evidence type="ECO:0000259" key="2">
    <source>
        <dbReference type="Pfam" id="PF00144"/>
    </source>
</evidence>
<keyword evidence="1" id="KW-0472">Membrane</keyword>
<sequence>MKRIKIALGFTSLERGCREFNLTQVLEISTLPASLEKKGLNRMIKKYTNKKIVIVLSAALVILTATYIGSKGVRFWKLHTLFNSNKINENFRSMPDMFESLPVIKDSEKNQFQTELANMPVSFSFQGRQILFDDWIKSSNTTGIIVFSNDRIAYERYFQGNSSQSLAIGWSLSKSIMSLLIGMAVDDGSIHSLLDPVNLYAPQLSTSGYAGVSLRDVLEMSSGIAFNEDYGDPDSDINQLGRTIALGGSVNETVSSLRRGDAPGRVHHYVSADTQVLGMVLLGSTGMGPSKFMSKRLWSKLGAECKGEWLTDDKGTELAFGGVNLCLRDFARIGLLYLRNGKSLNGNQIVSSAWVTASTKPRSDHLRPGRFKESGEPNLGYGYQWWIPEGMEGEFLAIGVYGQFIYVNPKRGVVIAKTSAYSNYNVDGISMEHEAIAAFRAISRTVGVK</sequence>
<feature type="domain" description="Beta-lactamase-related" evidence="2">
    <location>
        <begin position="144"/>
        <end position="428"/>
    </location>
</feature>
<feature type="transmembrane region" description="Helical" evidence="1">
    <location>
        <begin position="52"/>
        <end position="70"/>
    </location>
</feature>
<dbReference type="PANTHER" id="PTHR43283">
    <property type="entry name" value="BETA-LACTAMASE-RELATED"/>
    <property type="match status" value="1"/>
</dbReference>
<keyword evidence="1" id="KW-0812">Transmembrane</keyword>
<dbReference type="InterPro" id="IPR001466">
    <property type="entry name" value="Beta-lactam-related"/>
</dbReference>
<dbReference type="SUPFAM" id="SSF56601">
    <property type="entry name" value="beta-lactamase/transpeptidase-like"/>
    <property type="match status" value="1"/>
</dbReference>
<evidence type="ECO:0000256" key="1">
    <source>
        <dbReference type="SAM" id="Phobius"/>
    </source>
</evidence>
<accession>A0ABD7KAM6</accession>
<dbReference type="InterPro" id="IPR012338">
    <property type="entry name" value="Beta-lactam/transpept-like"/>
</dbReference>
<dbReference type="Proteomes" id="UP000276985">
    <property type="component" value="Unassembled WGS sequence"/>
</dbReference>
<dbReference type="RefSeq" id="WP_003156165.1">
    <property type="nucleotide sequence ID" value="NZ_LFXS01000001.1"/>
</dbReference>
<dbReference type="Pfam" id="PF00144">
    <property type="entry name" value="Beta-lactamase"/>
    <property type="match status" value="1"/>
</dbReference>
<dbReference type="AlphaFoldDB" id="A0ABD7KAM6"/>
<evidence type="ECO:0000313" key="4">
    <source>
        <dbReference type="Proteomes" id="UP000276985"/>
    </source>
</evidence>
<dbReference type="Gene3D" id="3.40.710.10">
    <property type="entry name" value="DD-peptidase/beta-lactamase superfamily"/>
    <property type="match status" value="1"/>
</dbReference>
<name>A0ABD7KAM6_PSEAI</name>
<dbReference type="PANTHER" id="PTHR43283:SF14">
    <property type="entry name" value="BLL8153 PROTEIN"/>
    <property type="match status" value="1"/>
</dbReference>
<organism evidence="3 4">
    <name type="scientific">Pseudomonas aeruginosa</name>
    <dbReference type="NCBI Taxonomy" id="287"/>
    <lineage>
        <taxon>Bacteria</taxon>
        <taxon>Pseudomonadati</taxon>
        <taxon>Pseudomonadota</taxon>
        <taxon>Gammaproteobacteria</taxon>
        <taxon>Pseudomonadales</taxon>
        <taxon>Pseudomonadaceae</taxon>
        <taxon>Pseudomonas</taxon>
    </lineage>
</organism>
<protein>
    <submittedName>
        <fullName evidence="3">Class C beta-lactamase-related serine hydrolase</fullName>
    </submittedName>
</protein>
<keyword evidence="1" id="KW-1133">Transmembrane helix</keyword>
<dbReference type="EMBL" id="RXTL01000005">
    <property type="protein sequence ID" value="RTS51796.1"/>
    <property type="molecule type" value="Genomic_DNA"/>
</dbReference>
<reference evidence="3 4" key="1">
    <citation type="submission" date="2018-12" db="EMBL/GenBank/DDBJ databases">
        <title>Pseudomonas aeruginosa Diversity Panel.</title>
        <authorList>
            <person name="Snesrud E."/>
            <person name="Mcgann P."/>
        </authorList>
    </citation>
    <scope>NUCLEOTIDE SEQUENCE [LARGE SCALE GENOMIC DNA]</scope>
    <source>
        <strain evidence="3 4">MRSN6241</strain>
    </source>
</reference>
<evidence type="ECO:0000313" key="3">
    <source>
        <dbReference type="EMBL" id="RTS51796.1"/>
    </source>
</evidence>
<comment type="caution">
    <text evidence="3">The sequence shown here is derived from an EMBL/GenBank/DDBJ whole genome shotgun (WGS) entry which is preliminary data.</text>
</comment>
<keyword evidence="3" id="KW-0378">Hydrolase</keyword>
<dbReference type="InterPro" id="IPR050789">
    <property type="entry name" value="Diverse_Enzym_Activities"/>
</dbReference>
<proteinExistence type="predicted"/>
<gene>
    <name evidence="3" type="ORF">DY940_03080</name>
</gene>